<evidence type="ECO:0000256" key="1">
    <source>
        <dbReference type="SAM" id="SignalP"/>
    </source>
</evidence>
<keyword evidence="1" id="KW-0732">Signal</keyword>
<evidence type="ECO:0000313" key="3">
    <source>
        <dbReference type="Proteomes" id="UP000789572"/>
    </source>
</evidence>
<keyword evidence="3" id="KW-1185">Reference proteome</keyword>
<dbReference type="AlphaFoldDB" id="A0A9N9BKF7"/>
<accession>A0A9N9BKF7</accession>
<evidence type="ECO:0000313" key="2">
    <source>
        <dbReference type="EMBL" id="CAG8569015.1"/>
    </source>
</evidence>
<reference evidence="2" key="1">
    <citation type="submission" date="2021-06" db="EMBL/GenBank/DDBJ databases">
        <authorList>
            <person name="Kallberg Y."/>
            <person name="Tangrot J."/>
            <person name="Rosling A."/>
        </authorList>
    </citation>
    <scope>NUCLEOTIDE SEQUENCE</scope>
    <source>
        <strain evidence="2">IA702</strain>
    </source>
</reference>
<dbReference type="EMBL" id="CAJVPJ010000981">
    <property type="protein sequence ID" value="CAG8569015.1"/>
    <property type="molecule type" value="Genomic_DNA"/>
</dbReference>
<proteinExistence type="predicted"/>
<comment type="caution">
    <text evidence="2">The sequence shown here is derived from an EMBL/GenBank/DDBJ whole genome shotgun (WGS) entry which is preliminary data.</text>
</comment>
<organism evidence="2 3">
    <name type="scientific">Paraglomus occultum</name>
    <dbReference type="NCBI Taxonomy" id="144539"/>
    <lineage>
        <taxon>Eukaryota</taxon>
        <taxon>Fungi</taxon>
        <taxon>Fungi incertae sedis</taxon>
        <taxon>Mucoromycota</taxon>
        <taxon>Glomeromycotina</taxon>
        <taxon>Glomeromycetes</taxon>
        <taxon>Paraglomerales</taxon>
        <taxon>Paraglomeraceae</taxon>
        <taxon>Paraglomus</taxon>
    </lineage>
</organism>
<dbReference type="Proteomes" id="UP000789572">
    <property type="component" value="Unassembled WGS sequence"/>
</dbReference>
<name>A0A9N9BKF7_9GLOM</name>
<feature type="signal peptide" evidence="1">
    <location>
        <begin position="1"/>
        <end position="17"/>
    </location>
</feature>
<feature type="non-terminal residue" evidence="2">
    <location>
        <position position="1"/>
    </location>
</feature>
<dbReference type="OrthoDB" id="2421077at2759"/>
<sequence length="273" mass="29729">MALFLAMLLGYTTILVADVVNDTPVIKTDLKSVSGIPLPTVTILFDYNFTTSCVLLYNNGTSSNVDECSQYIKQQPPTVLPGTSIQKNTVTFTPSLDLHVQAADNLSGLFGAVLVNTVTDPAFDVNNTRNSDLTFGMTIVASDTEFSSDEYNDTLIEIDKIDPTLSTSLYQQSTYSLSYQQVHILAYNRNERHIIKPNALATIGMPSGLIRVPYITTSLETGPLSYHPNTLSSDRYGGIIIKASSFVVRTEVEFRSHTVLSLIGLLGGAWGLS</sequence>
<feature type="chain" id="PRO_5040196878" evidence="1">
    <location>
        <begin position="18"/>
        <end position="273"/>
    </location>
</feature>
<protein>
    <submittedName>
        <fullName evidence="2">5736_t:CDS:1</fullName>
    </submittedName>
</protein>
<gene>
    <name evidence="2" type="ORF">POCULU_LOCUS5896</name>
</gene>